<keyword evidence="2" id="KW-0547">Nucleotide-binding</keyword>
<organism evidence="2 3">
    <name type="scientific">Pseudonocardia yunnanensis</name>
    <dbReference type="NCBI Taxonomy" id="58107"/>
    <lineage>
        <taxon>Bacteria</taxon>
        <taxon>Bacillati</taxon>
        <taxon>Actinomycetota</taxon>
        <taxon>Actinomycetes</taxon>
        <taxon>Pseudonocardiales</taxon>
        <taxon>Pseudonocardiaceae</taxon>
        <taxon>Pseudonocardia</taxon>
    </lineage>
</organism>
<dbReference type="InterPro" id="IPR041664">
    <property type="entry name" value="AAA_16"/>
</dbReference>
<dbReference type="Proteomes" id="UP001597114">
    <property type="component" value="Unassembled WGS sequence"/>
</dbReference>
<dbReference type="Gene3D" id="3.40.50.300">
    <property type="entry name" value="P-loop containing nucleotide triphosphate hydrolases"/>
    <property type="match status" value="1"/>
</dbReference>
<dbReference type="Pfam" id="PF13191">
    <property type="entry name" value="AAA_16"/>
    <property type="match status" value="1"/>
</dbReference>
<feature type="domain" description="Orc1-like AAA ATPase" evidence="1">
    <location>
        <begin position="5"/>
        <end position="48"/>
    </location>
</feature>
<name>A0ABW4FAA4_9PSEU</name>
<gene>
    <name evidence="2" type="ORF">ACFSJD_39985</name>
</gene>
<keyword evidence="3" id="KW-1185">Reference proteome</keyword>
<sequence length="72" mass="8193">MSQDRRSECDELDRLREAVRSGESRALLVRGEPGVGKTALLDYLVERSSHYRVERTMGVQPEMAAPALMPYR</sequence>
<reference evidence="3" key="1">
    <citation type="journal article" date="2019" name="Int. J. Syst. Evol. Microbiol.">
        <title>The Global Catalogue of Microorganisms (GCM) 10K type strain sequencing project: providing services to taxonomists for standard genome sequencing and annotation.</title>
        <authorList>
            <consortium name="The Broad Institute Genomics Platform"/>
            <consortium name="The Broad Institute Genome Sequencing Center for Infectious Disease"/>
            <person name="Wu L."/>
            <person name="Ma J."/>
        </authorList>
    </citation>
    <scope>NUCLEOTIDE SEQUENCE [LARGE SCALE GENOMIC DNA]</scope>
    <source>
        <strain evidence="3">CCM 7043</strain>
    </source>
</reference>
<dbReference type="GO" id="GO:0005524">
    <property type="term" value="F:ATP binding"/>
    <property type="evidence" value="ECO:0007669"/>
    <property type="project" value="UniProtKB-KW"/>
</dbReference>
<dbReference type="EMBL" id="JBHUCO010000069">
    <property type="protein sequence ID" value="MFD1523720.1"/>
    <property type="molecule type" value="Genomic_DNA"/>
</dbReference>
<dbReference type="SUPFAM" id="SSF52540">
    <property type="entry name" value="P-loop containing nucleoside triphosphate hydrolases"/>
    <property type="match status" value="1"/>
</dbReference>
<dbReference type="InterPro" id="IPR027417">
    <property type="entry name" value="P-loop_NTPase"/>
</dbReference>
<accession>A0ABW4FAA4</accession>
<protein>
    <submittedName>
        <fullName evidence="2">ATP-binding protein</fullName>
    </submittedName>
</protein>
<evidence type="ECO:0000259" key="1">
    <source>
        <dbReference type="Pfam" id="PF13191"/>
    </source>
</evidence>
<comment type="caution">
    <text evidence="2">The sequence shown here is derived from an EMBL/GenBank/DDBJ whole genome shotgun (WGS) entry which is preliminary data.</text>
</comment>
<evidence type="ECO:0000313" key="2">
    <source>
        <dbReference type="EMBL" id="MFD1523720.1"/>
    </source>
</evidence>
<proteinExistence type="predicted"/>
<dbReference type="RefSeq" id="WP_344723329.1">
    <property type="nucleotide sequence ID" value="NZ_BAAAUS010000019.1"/>
</dbReference>
<keyword evidence="2" id="KW-0067">ATP-binding</keyword>
<evidence type="ECO:0000313" key="3">
    <source>
        <dbReference type="Proteomes" id="UP001597114"/>
    </source>
</evidence>